<name>A0A9J6AFX4_SOLCO</name>
<comment type="caution">
    <text evidence="2">The sequence shown here is derived from an EMBL/GenBank/DDBJ whole genome shotgun (WGS) entry which is preliminary data.</text>
</comment>
<accession>A0A9J6AFX4</accession>
<feature type="compositionally biased region" description="Basic and acidic residues" evidence="1">
    <location>
        <begin position="88"/>
        <end position="114"/>
    </location>
</feature>
<protein>
    <submittedName>
        <fullName evidence="2">Uncharacterized protein</fullName>
    </submittedName>
</protein>
<evidence type="ECO:0000313" key="2">
    <source>
        <dbReference type="EMBL" id="KAG5622895.1"/>
    </source>
</evidence>
<dbReference type="AlphaFoldDB" id="A0A9J6AFX4"/>
<dbReference type="Proteomes" id="UP000824120">
    <property type="component" value="Chromosome 2"/>
</dbReference>
<organism evidence="2 3">
    <name type="scientific">Solanum commersonii</name>
    <name type="common">Commerson's wild potato</name>
    <name type="synonym">Commerson's nightshade</name>
    <dbReference type="NCBI Taxonomy" id="4109"/>
    <lineage>
        <taxon>Eukaryota</taxon>
        <taxon>Viridiplantae</taxon>
        <taxon>Streptophyta</taxon>
        <taxon>Embryophyta</taxon>
        <taxon>Tracheophyta</taxon>
        <taxon>Spermatophyta</taxon>
        <taxon>Magnoliopsida</taxon>
        <taxon>eudicotyledons</taxon>
        <taxon>Gunneridae</taxon>
        <taxon>Pentapetalae</taxon>
        <taxon>asterids</taxon>
        <taxon>lamiids</taxon>
        <taxon>Solanales</taxon>
        <taxon>Solanaceae</taxon>
        <taxon>Solanoideae</taxon>
        <taxon>Solaneae</taxon>
        <taxon>Solanum</taxon>
    </lineage>
</organism>
<keyword evidence="3" id="KW-1185">Reference proteome</keyword>
<sequence>LKSVCQAFVNISLCFSTSAQVSTKSAIADSSRLSQKTVNALFHIAQQLKRNDHLLQTGIEQHTANVSTHEKTSDRNSCRRTTYAQMSPERKRSLLSQLREKRAESKDKNSSSIK</sequence>
<dbReference type="EMBL" id="JACXVP010000002">
    <property type="protein sequence ID" value="KAG5622895.1"/>
    <property type="molecule type" value="Genomic_DNA"/>
</dbReference>
<reference evidence="2 3" key="1">
    <citation type="submission" date="2020-09" db="EMBL/GenBank/DDBJ databases">
        <title>De no assembly of potato wild relative species, Solanum commersonii.</title>
        <authorList>
            <person name="Cho K."/>
        </authorList>
    </citation>
    <scope>NUCLEOTIDE SEQUENCE [LARGE SCALE GENOMIC DNA]</scope>
    <source>
        <strain evidence="2">LZ3.2</strain>
        <tissue evidence="2">Leaf</tissue>
    </source>
</reference>
<gene>
    <name evidence="2" type="ORF">H5410_008113</name>
</gene>
<evidence type="ECO:0000256" key="1">
    <source>
        <dbReference type="SAM" id="MobiDB-lite"/>
    </source>
</evidence>
<feature type="compositionally biased region" description="Basic and acidic residues" evidence="1">
    <location>
        <begin position="68"/>
        <end position="77"/>
    </location>
</feature>
<feature type="non-terminal residue" evidence="2">
    <location>
        <position position="114"/>
    </location>
</feature>
<evidence type="ECO:0000313" key="3">
    <source>
        <dbReference type="Proteomes" id="UP000824120"/>
    </source>
</evidence>
<proteinExistence type="predicted"/>
<feature type="region of interest" description="Disordered" evidence="1">
    <location>
        <begin position="62"/>
        <end position="114"/>
    </location>
</feature>